<accession>A0A8X6HFT3</accession>
<gene>
    <name evidence="1" type="ORF">TNCT_573601</name>
</gene>
<name>A0A8X6HFT3_TRICU</name>
<dbReference type="AlphaFoldDB" id="A0A8X6HFT3"/>
<dbReference type="EMBL" id="BMAO01008387">
    <property type="protein sequence ID" value="GFR22982.1"/>
    <property type="molecule type" value="Genomic_DNA"/>
</dbReference>
<sequence length="19" mass="2207">VDPFVCDILRCSLNRKKSI</sequence>
<reference evidence="1" key="1">
    <citation type="submission" date="2020-07" db="EMBL/GenBank/DDBJ databases">
        <title>Multicomponent nature underlies the extraordinary mechanical properties of spider dragline silk.</title>
        <authorList>
            <person name="Kono N."/>
            <person name="Nakamura H."/>
            <person name="Mori M."/>
            <person name="Yoshida Y."/>
            <person name="Ohtoshi R."/>
            <person name="Malay A.D."/>
            <person name="Moran D.A.P."/>
            <person name="Tomita M."/>
            <person name="Numata K."/>
            <person name="Arakawa K."/>
        </authorList>
    </citation>
    <scope>NUCLEOTIDE SEQUENCE</scope>
</reference>
<comment type="caution">
    <text evidence="1">The sequence shown here is derived from an EMBL/GenBank/DDBJ whole genome shotgun (WGS) entry which is preliminary data.</text>
</comment>
<protein>
    <submittedName>
        <fullName evidence="1">Uncharacterized protein</fullName>
    </submittedName>
</protein>
<organism evidence="1 2">
    <name type="scientific">Trichonephila clavata</name>
    <name type="common">Joro spider</name>
    <name type="synonym">Nephila clavata</name>
    <dbReference type="NCBI Taxonomy" id="2740835"/>
    <lineage>
        <taxon>Eukaryota</taxon>
        <taxon>Metazoa</taxon>
        <taxon>Ecdysozoa</taxon>
        <taxon>Arthropoda</taxon>
        <taxon>Chelicerata</taxon>
        <taxon>Arachnida</taxon>
        <taxon>Araneae</taxon>
        <taxon>Araneomorphae</taxon>
        <taxon>Entelegynae</taxon>
        <taxon>Araneoidea</taxon>
        <taxon>Nephilidae</taxon>
        <taxon>Trichonephila</taxon>
    </lineage>
</organism>
<feature type="non-terminal residue" evidence="1">
    <location>
        <position position="1"/>
    </location>
</feature>
<evidence type="ECO:0000313" key="2">
    <source>
        <dbReference type="Proteomes" id="UP000887116"/>
    </source>
</evidence>
<keyword evidence="2" id="KW-1185">Reference proteome</keyword>
<proteinExistence type="predicted"/>
<evidence type="ECO:0000313" key="1">
    <source>
        <dbReference type="EMBL" id="GFR22982.1"/>
    </source>
</evidence>
<dbReference type="Proteomes" id="UP000887116">
    <property type="component" value="Unassembled WGS sequence"/>
</dbReference>